<dbReference type="STRING" id="477974.Daud_0051"/>
<dbReference type="Gene3D" id="3.40.33.10">
    <property type="entry name" value="CAP"/>
    <property type="match status" value="1"/>
</dbReference>
<evidence type="ECO:0000313" key="5">
    <source>
        <dbReference type="Proteomes" id="UP000008544"/>
    </source>
</evidence>
<dbReference type="HOGENOM" id="CLU_048111_0_1_9"/>
<feature type="compositionally biased region" description="Pro residues" evidence="1">
    <location>
        <begin position="148"/>
        <end position="168"/>
    </location>
</feature>
<evidence type="ECO:0000313" key="4">
    <source>
        <dbReference type="EMBL" id="ACA58620.1"/>
    </source>
</evidence>
<keyword evidence="5" id="KW-1185">Reference proteome</keyword>
<dbReference type="Pfam" id="PF00188">
    <property type="entry name" value="CAP"/>
    <property type="match status" value="1"/>
</dbReference>
<dbReference type="eggNOG" id="COG2340">
    <property type="taxonomic scope" value="Bacteria"/>
</dbReference>
<dbReference type="Proteomes" id="UP000008544">
    <property type="component" value="Chromosome"/>
</dbReference>
<proteinExistence type="predicted"/>
<feature type="chain" id="PRO_5002765301" evidence="2">
    <location>
        <begin position="31"/>
        <end position="300"/>
    </location>
</feature>
<gene>
    <name evidence="4" type="ordered locus">Daud_0051</name>
</gene>
<dbReference type="InterPro" id="IPR035940">
    <property type="entry name" value="CAP_sf"/>
</dbReference>
<name>B1I121_DESAP</name>
<dbReference type="EMBL" id="CP000860">
    <property type="protein sequence ID" value="ACA58620.1"/>
    <property type="molecule type" value="Genomic_DNA"/>
</dbReference>
<dbReference type="CDD" id="cd05379">
    <property type="entry name" value="CAP_bacterial"/>
    <property type="match status" value="1"/>
</dbReference>
<reference evidence="4 5" key="2">
    <citation type="journal article" date="2008" name="Science">
        <title>Environmental genomics reveals a single-species ecosystem deep within Earth.</title>
        <authorList>
            <person name="Chivian D."/>
            <person name="Brodie E.L."/>
            <person name="Alm E.J."/>
            <person name="Culley D.E."/>
            <person name="Dehal P.S."/>
            <person name="Desantis T.Z."/>
            <person name="Gihring T.M."/>
            <person name="Lapidus A."/>
            <person name="Lin L.H."/>
            <person name="Lowry S.R."/>
            <person name="Moser D.P."/>
            <person name="Richardson P.M."/>
            <person name="Southam G."/>
            <person name="Wanger G."/>
            <person name="Pratt L.M."/>
            <person name="Andersen G.L."/>
            <person name="Hazen T.C."/>
            <person name="Brockman F.J."/>
            <person name="Arkin A.P."/>
            <person name="Onstott T.C."/>
        </authorList>
    </citation>
    <scope>NUCLEOTIDE SEQUENCE [LARGE SCALE GENOMIC DNA]</scope>
    <source>
        <strain evidence="4 5">MP104C</strain>
    </source>
</reference>
<feature type="region of interest" description="Disordered" evidence="1">
    <location>
        <begin position="146"/>
        <end position="170"/>
    </location>
</feature>
<evidence type="ECO:0000259" key="3">
    <source>
        <dbReference type="Pfam" id="PF00188"/>
    </source>
</evidence>
<sequence length="300" mass="32019">MQSVNKKLAVAVVALMLSVALLIPATLAHANAPSAEESKLITGINQARQKAGVQLLTNSARLNEVALTLLTNGTSVSLALREQGITYRSACTLRVGSGNADLVVRALTGYSSSQVLQPQYNQIGVAIRNNTTVIVLINGVIAAQPAPQTAPTPAPQPAPSPAPMPSPGPSGLMTAYEMKIVELVNAERAKLGLRALAVDAKLSQVARLKSEDMRDKRYFAHQSPTYGSPFDMMRQFGITYRTAGENIAAGQRTPEEAMRGWMNSSGHRANILNPNFTHIGVGHVVGGSYGNYWTQMFIGR</sequence>
<evidence type="ECO:0000256" key="2">
    <source>
        <dbReference type="SAM" id="SignalP"/>
    </source>
</evidence>
<dbReference type="KEGG" id="dau:Daud_0051"/>
<dbReference type="NCBIfam" id="TIGR02909">
    <property type="entry name" value="spore_YkwD"/>
    <property type="match status" value="1"/>
</dbReference>
<keyword evidence="2" id="KW-0732">Signal</keyword>
<protein>
    <submittedName>
        <fullName evidence="4">Allergen V5/Tpx-1 family protein</fullName>
    </submittedName>
</protein>
<dbReference type="InterPro" id="IPR014258">
    <property type="entry name" value="CAP_domain_YkwD-like"/>
</dbReference>
<dbReference type="PANTHER" id="PTHR31157">
    <property type="entry name" value="SCP DOMAIN-CONTAINING PROTEIN"/>
    <property type="match status" value="1"/>
</dbReference>
<evidence type="ECO:0000256" key="1">
    <source>
        <dbReference type="SAM" id="MobiDB-lite"/>
    </source>
</evidence>
<dbReference type="SUPFAM" id="SSF55797">
    <property type="entry name" value="PR-1-like"/>
    <property type="match status" value="1"/>
</dbReference>
<dbReference type="PANTHER" id="PTHR31157:SF1">
    <property type="entry name" value="SCP DOMAIN-CONTAINING PROTEIN"/>
    <property type="match status" value="1"/>
</dbReference>
<feature type="domain" description="SCP" evidence="3">
    <location>
        <begin position="181"/>
        <end position="297"/>
    </location>
</feature>
<feature type="signal peptide" evidence="2">
    <location>
        <begin position="1"/>
        <end position="30"/>
    </location>
</feature>
<organism evidence="4 5">
    <name type="scientific">Desulforudis audaxviator (strain MP104C)</name>
    <dbReference type="NCBI Taxonomy" id="477974"/>
    <lineage>
        <taxon>Bacteria</taxon>
        <taxon>Bacillati</taxon>
        <taxon>Bacillota</taxon>
        <taxon>Clostridia</taxon>
        <taxon>Thermoanaerobacterales</taxon>
        <taxon>Candidatus Desulforudaceae</taxon>
        <taxon>Candidatus Desulforudis</taxon>
    </lineage>
</organism>
<reference evidence="5" key="1">
    <citation type="submission" date="2007-10" db="EMBL/GenBank/DDBJ databases">
        <title>Complete sequence of chromosome of Desulforudis audaxviator MP104C.</title>
        <authorList>
            <person name="Copeland A."/>
            <person name="Lucas S."/>
            <person name="Lapidus A."/>
            <person name="Barry K."/>
            <person name="Glavina del Rio T."/>
            <person name="Dalin E."/>
            <person name="Tice H."/>
            <person name="Bruce D."/>
            <person name="Pitluck S."/>
            <person name="Lowry S.R."/>
            <person name="Larimer F."/>
            <person name="Land M.L."/>
            <person name="Hauser L."/>
            <person name="Kyrpides N."/>
            <person name="Ivanova N.N."/>
            <person name="Richardson P."/>
        </authorList>
    </citation>
    <scope>NUCLEOTIDE SEQUENCE [LARGE SCALE GENOMIC DNA]</scope>
    <source>
        <strain evidence="5">MP104C</strain>
    </source>
</reference>
<dbReference type="AlphaFoldDB" id="B1I121"/>
<dbReference type="InterPro" id="IPR014044">
    <property type="entry name" value="CAP_dom"/>
</dbReference>
<accession>B1I121</accession>
<dbReference type="RefSeq" id="WP_012301214.1">
    <property type="nucleotide sequence ID" value="NC_010424.1"/>
</dbReference>